<dbReference type="AlphaFoldDB" id="A0AB34PF48"/>
<comment type="caution">
    <text evidence="1">The sequence shown here is derived from an EMBL/GenBank/DDBJ whole genome shotgun (WGS) entry which is preliminary data.</text>
</comment>
<proteinExistence type="predicted"/>
<reference evidence="1 2" key="1">
    <citation type="submission" date="2014-08" db="EMBL/GenBank/DDBJ databases">
        <title>Porphyromonas crevioricanis strain:COT-253_OH1447 Genome sequencing.</title>
        <authorList>
            <person name="Wallis C."/>
            <person name="Deusch O."/>
            <person name="O'Flynn C."/>
            <person name="Davis I."/>
            <person name="Jospin G."/>
            <person name="Darling A.E."/>
            <person name="Coil D.A."/>
            <person name="Alexiev A."/>
            <person name="Horsfall A."/>
            <person name="Kirkwood N."/>
            <person name="Harris S."/>
            <person name="Eisen J.A."/>
        </authorList>
    </citation>
    <scope>NUCLEOTIDE SEQUENCE [LARGE SCALE GENOMIC DNA]</scope>
    <source>
        <strain evidence="2">COT-253 OH1447</strain>
    </source>
</reference>
<evidence type="ECO:0000313" key="2">
    <source>
        <dbReference type="Proteomes" id="UP000030136"/>
    </source>
</evidence>
<dbReference type="EMBL" id="JQJC01000021">
    <property type="protein sequence ID" value="KGN94022.1"/>
    <property type="molecule type" value="Genomic_DNA"/>
</dbReference>
<sequence>MAVFLLLSLNSFLRLSVWFKCRKMRAIISFQRAIQAFKNLCHRLIFFIFATIIAMRLKYYQTTYL</sequence>
<name>A0AB34PF48_9PORP</name>
<gene>
    <name evidence="1" type="ORF">HQ38_07440</name>
</gene>
<organism evidence="1 2">
    <name type="scientific">Porphyromonas crevioricanis</name>
    <dbReference type="NCBI Taxonomy" id="393921"/>
    <lineage>
        <taxon>Bacteria</taxon>
        <taxon>Pseudomonadati</taxon>
        <taxon>Bacteroidota</taxon>
        <taxon>Bacteroidia</taxon>
        <taxon>Bacteroidales</taxon>
        <taxon>Porphyromonadaceae</taxon>
        <taxon>Porphyromonas</taxon>
    </lineage>
</organism>
<protein>
    <submittedName>
        <fullName evidence="1">Uncharacterized protein</fullName>
    </submittedName>
</protein>
<evidence type="ECO:0000313" key="1">
    <source>
        <dbReference type="EMBL" id="KGN94022.1"/>
    </source>
</evidence>
<dbReference type="Proteomes" id="UP000030136">
    <property type="component" value="Unassembled WGS sequence"/>
</dbReference>
<accession>A0AB34PF48</accession>